<accession>A0A511N4Y5</accession>
<dbReference type="EMBL" id="BJXB01000013">
    <property type="protein sequence ID" value="GEM47481.1"/>
    <property type="molecule type" value="Genomic_DNA"/>
</dbReference>
<gene>
    <name evidence="2" type="ORF">DC3_31160</name>
</gene>
<dbReference type="InterPro" id="IPR024775">
    <property type="entry name" value="DinB-like"/>
</dbReference>
<keyword evidence="3" id="KW-1185">Reference proteome</keyword>
<reference evidence="2 3" key="1">
    <citation type="submission" date="2019-07" db="EMBL/GenBank/DDBJ databases">
        <title>Whole genome shotgun sequence of Deinococcus cellulosilyticus NBRC 106333.</title>
        <authorList>
            <person name="Hosoyama A."/>
            <person name="Uohara A."/>
            <person name="Ohji S."/>
            <person name="Ichikawa N."/>
        </authorList>
    </citation>
    <scope>NUCLEOTIDE SEQUENCE [LARGE SCALE GENOMIC DNA]</scope>
    <source>
        <strain evidence="2 3">NBRC 106333</strain>
    </source>
</reference>
<dbReference type="RefSeq" id="WP_146885751.1">
    <property type="nucleotide sequence ID" value="NZ_BJXB01000013.1"/>
</dbReference>
<comment type="caution">
    <text evidence="2">The sequence shown here is derived from an EMBL/GenBank/DDBJ whole genome shotgun (WGS) entry which is preliminary data.</text>
</comment>
<dbReference type="InterPro" id="IPR034660">
    <property type="entry name" value="DinB/YfiT-like"/>
</dbReference>
<name>A0A511N4Y5_DEIC1</name>
<dbReference type="Gene3D" id="1.20.120.450">
    <property type="entry name" value="dinb family like domain"/>
    <property type="match status" value="1"/>
</dbReference>
<dbReference type="SUPFAM" id="SSF109854">
    <property type="entry name" value="DinB/YfiT-like putative metalloenzymes"/>
    <property type="match status" value="1"/>
</dbReference>
<evidence type="ECO:0000313" key="3">
    <source>
        <dbReference type="Proteomes" id="UP000321306"/>
    </source>
</evidence>
<dbReference type="OrthoDB" id="5185819at2"/>
<dbReference type="Proteomes" id="UP000321306">
    <property type="component" value="Unassembled WGS sequence"/>
</dbReference>
<protein>
    <recommendedName>
        <fullName evidence="1">DinB-like domain-containing protein</fullName>
    </recommendedName>
</protein>
<dbReference type="Pfam" id="PF12867">
    <property type="entry name" value="DinB_2"/>
    <property type="match status" value="1"/>
</dbReference>
<proteinExistence type="predicted"/>
<organism evidence="2 3">
    <name type="scientific">Deinococcus cellulosilyticus (strain DSM 18568 / NBRC 106333 / KACC 11606 / 5516J-15)</name>
    <dbReference type="NCBI Taxonomy" id="1223518"/>
    <lineage>
        <taxon>Bacteria</taxon>
        <taxon>Thermotogati</taxon>
        <taxon>Deinococcota</taxon>
        <taxon>Deinococci</taxon>
        <taxon>Deinococcales</taxon>
        <taxon>Deinococcaceae</taxon>
        <taxon>Deinococcus</taxon>
    </lineage>
</organism>
<dbReference type="AlphaFoldDB" id="A0A511N4Y5"/>
<evidence type="ECO:0000313" key="2">
    <source>
        <dbReference type="EMBL" id="GEM47481.1"/>
    </source>
</evidence>
<feature type="domain" description="DinB-like" evidence="1">
    <location>
        <begin position="42"/>
        <end position="166"/>
    </location>
</feature>
<sequence length="173" mass="20012">MYQREALRDYGQTPAQIKDSFLRAVEGFDQVFSEVPRNKPWREDGWTALQIQGHLIKTHELGALILRVLESNQPHHRLLHVVAAVQQRMSAPRTITRLRAPKLVQLQASESELAARWTSTNQMFLKQLETSSLNGPRTFPHLYIGELTALEWAQFMPYHLHHHLPQLLALQEP</sequence>
<evidence type="ECO:0000259" key="1">
    <source>
        <dbReference type="Pfam" id="PF12867"/>
    </source>
</evidence>